<dbReference type="InterPro" id="IPR035490">
    <property type="entry name" value="GlmS/FrlB_SIS"/>
</dbReference>
<evidence type="ECO:0000259" key="13">
    <source>
        <dbReference type="PROSITE" id="PS51278"/>
    </source>
</evidence>
<dbReference type="InterPro" id="IPR001347">
    <property type="entry name" value="SIS_dom"/>
</dbReference>
<dbReference type="GO" id="GO:0004360">
    <property type="term" value="F:glutamine-fructose-6-phosphate transaminase (isomerizing) activity"/>
    <property type="evidence" value="ECO:0007669"/>
    <property type="project" value="UniProtKB-UniRule"/>
</dbReference>
<dbReference type="InterPro" id="IPR047084">
    <property type="entry name" value="GFAT_N"/>
</dbReference>
<keyword evidence="7 11" id="KW-0808">Transferase</keyword>
<name>A0A7C3MAT8_ARCFL</name>
<evidence type="ECO:0000256" key="2">
    <source>
        <dbReference type="ARBA" id="ARBA00004496"/>
    </source>
</evidence>
<dbReference type="Gene3D" id="3.40.50.10490">
    <property type="entry name" value="Glucose-6-phosphate isomerase like protein, domain 1"/>
    <property type="match status" value="2"/>
</dbReference>
<dbReference type="NCBIfam" id="NF001484">
    <property type="entry name" value="PRK00331.1"/>
    <property type="match status" value="1"/>
</dbReference>
<evidence type="ECO:0000256" key="4">
    <source>
        <dbReference type="ARBA" id="ARBA00016090"/>
    </source>
</evidence>
<dbReference type="SUPFAM" id="SSF56235">
    <property type="entry name" value="N-terminal nucleophile aminohydrolases (Ntn hydrolases)"/>
    <property type="match status" value="1"/>
</dbReference>
<dbReference type="GO" id="GO:0005975">
    <property type="term" value="P:carbohydrate metabolic process"/>
    <property type="evidence" value="ECO:0007669"/>
    <property type="project" value="UniProtKB-UniRule"/>
</dbReference>
<comment type="function">
    <text evidence="10 11">Catalyzes the first step in hexosamine metabolism, converting fructose-6P into glucosamine-6P using glutamine as a nitrogen source.</text>
</comment>
<keyword evidence="8" id="KW-0677">Repeat</keyword>
<dbReference type="InterPro" id="IPR035466">
    <property type="entry name" value="GlmS/AgaS_SIS"/>
</dbReference>
<feature type="coiled-coil region" evidence="12">
    <location>
        <begin position="423"/>
        <end position="450"/>
    </location>
</feature>
<evidence type="ECO:0000259" key="14">
    <source>
        <dbReference type="PROSITE" id="PS51464"/>
    </source>
</evidence>
<feature type="domain" description="SIS" evidence="14">
    <location>
        <begin position="440"/>
        <end position="581"/>
    </location>
</feature>
<dbReference type="FunFam" id="3.40.50.10490:FF:000002">
    <property type="entry name" value="Glutamine--fructose-6-phosphate aminotransferase [isomerizing]"/>
    <property type="match status" value="1"/>
</dbReference>
<dbReference type="CDD" id="cd05009">
    <property type="entry name" value="SIS_GlmS_GlmD_2"/>
    <property type="match status" value="1"/>
</dbReference>
<feature type="initiator methionine" description="Removed" evidence="11">
    <location>
        <position position="1"/>
    </location>
</feature>
<evidence type="ECO:0000256" key="11">
    <source>
        <dbReference type="HAMAP-Rule" id="MF_00164"/>
    </source>
</evidence>
<keyword evidence="9" id="KW-0315">Glutamine amidotransferase</keyword>
<dbReference type="PROSITE" id="PS51278">
    <property type="entry name" value="GATASE_TYPE_2"/>
    <property type="match status" value="1"/>
</dbReference>
<dbReference type="FunFam" id="3.60.20.10:FF:000006">
    <property type="entry name" value="Glutamine--fructose-6-phosphate aminotransferase [isomerizing]"/>
    <property type="match status" value="1"/>
</dbReference>
<protein>
    <recommendedName>
        <fullName evidence="4 11">Glutamine--fructose-6-phosphate aminotransferase [isomerizing]</fullName>
        <ecNumber evidence="3 11">2.6.1.16</ecNumber>
    </recommendedName>
    <alternativeName>
        <fullName evidence="11">D-fructose-6-phosphate amidotransferase</fullName>
    </alternativeName>
    <alternativeName>
        <fullName evidence="11">GFAT</fullName>
    </alternativeName>
    <alternativeName>
        <fullName evidence="11">Glucosamine-6-phosphate synthase</fullName>
    </alternativeName>
    <alternativeName>
        <fullName evidence="11">Hexosephosphate aminotransferase</fullName>
    </alternativeName>
    <alternativeName>
        <fullName evidence="11">L-glutamine--D-fructose-6-phosphate amidotransferase</fullName>
    </alternativeName>
</protein>
<evidence type="ECO:0000256" key="9">
    <source>
        <dbReference type="ARBA" id="ARBA00022962"/>
    </source>
</evidence>
<evidence type="ECO:0000256" key="8">
    <source>
        <dbReference type="ARBA" id="ARBA00022737"/>
    </source>
</evidence>
<keyword evidence="6 11" id="KW-0032">Aminotransferase</keyword>
<dbReference type="GO" id="GO:0006487">
    <property type="term" value="P:protein N-linked glycosylation"/>
    <property type="evidence" value="ECO:0007669"/>
    <property type="project" value="TreeGrafter"/>
</dbReference>
<dbReference type="Pfam" id="PF13522">
    <property type="entry name" value="GATase_6"/>
    <property type="match status" value="1"/>
</dbReference>
<dbReference type="GO" id="GO:0006047">
    <property type="term" value="P:UDP-N-acetylglucosamine metabolic process"/>
    <property type="evidence" value="ECO:0007669"/>
    <property type="project" value="TreeGrafter"/>
</dbReference>
<dbReference type="GO" id="GO:0097367">
    <property type="term" value="F:carbohydrate derivative binding"/>
    <property type="evidence" value="ECO:0007669"/>
    <property type="project" value="InterPro"/>
</dbReference>
<evidence type="ECO:0000256" key="10">
    <source>
        <dbReference type="ARBA" id="ARBA00055466"/>
    </source>
</evidence>
<feature type="active site" description="For Fru-6P isomerization activity" evidence="11">
    <location>
        <position position="586"/>
    </location>
</feature>
<dbReference type="PROSITE" id="PS51464">
    <property type="entry name" value="SIS"/>
    <property type="match status" value="2"/>
</dbReference>
<dbReference type="GO" id="GO:0005737">
    <property type="term" value="C:cytoplasm"/>
    <property type="evidence" value="ECO:0007669"/>
    <property type="project" value="UniProtKB-SubCell"/>
</dbReference>
<dbReference type="InterPro" id="IPR029055">
    <property type="entry name" value="Ntn_hydrolases_N"/>
</dbReference>
<dbReference type="FunFam" id="3.40.50.10490:FF:000001">
    <property type="entry name" value="Glutamine--fructose-6-phosphate aminotransferase [isomerizing]"/>
    <property type="match status" value="1"/>
</dbReference>
<sequence>MCGIVGYFGFRRADQVIISALKRLEYRGYDSWGVAVKHGNGLEIIKMVGAIGDVENYSLAEGSIGIGHTRWATHGKPSEINAHPHKDCNNKIAVVHNGIISNFQSLREELERKGHKFSSETDTEVIPHLIEEEYRGDLIEAVMKAVEKLKGSFAIVVMHAEKEELVAVRYKSPLIIGVGDGEWFIASDVPAVLDYTNRVIYLEDGDILRIGNDGFKIWNNGKEVERRVETVPWSIEDAEKGGYEHFMLKEIHEIPRVVEDTLFEYLSEGIDLDVSFSAGISEIVFVACGTSYHASLIGKYLIEKLTGIPVRVEFASEFIYNPPPMGRTLVIAITQSGETADTLEAMRMAKKLGAKVVAIVNVLGSTATRIADNILYTRAGPEISVAATKSFIAQLVVLYLLALKLSKMPGSEIEKLVDELRIMPELVRKILEREEEIEQIAEEIAKYEDIMYIGRGIGVAIAMEGALKMKEISYIHAEAYPAGELKHGPFALLSRETPVIALLVSDETYEIMLNNIKEVKARESLVIALADEEDKEVEKYVDFVIRLPKTNYLFTAITYSVALQLLAYYTAKKRGCEIDKPRNLAKSVTVE</sequence>
<dbReference type="GO" id="GO:0046349">
    <property type="term" value="P:amino sugar biosynthetic process"/>
    <property type="evidence" value="ECO:0007669"/>
    <property type="project" value="UniProtKB-ARBA"/>
</dbReference>
<comment type="catalytic activity">
    <reaction evidence="1 11">
        <text>D-fructose 6-phosphate + L-glutamine = D-glucosamine 6-phosphate + L-glutamate</text>
        <dbReference type="Rhea" id="RHEA:13237"/>
        <dbReference type="ChEBI" id="CHEBI:29985"/>
        <dbReference type="ChEBI" id="CHEBI:58359"/>
        <dbReference type="ChEBI" id="CHEBI:58725"/>
        <dbReference type="ChEBI" id="CHEBI:61527"/>
        <dbReference type="EC" id="2.6.1.16"/>
    </reaction>
</comment>
<dbReference type="GO" id="GO:0006002">
    <property type="term" value="P:fructose 6-phosphate metabolic process"/>
    <property type="evidence" value="ECO:0007669"/>
    <property type="project" value="TreeGrafter"/>
</dbReference>
<dbReference type="InterPro" id="IPR046348">
    <property type="entry name" value="SIS_dom_sf"/>
</dbReference>
<dbReference type="PANTHER" id="PTHR10937">
    <property type="entry name" value="GLUCOSAMINE--FRUCTOSE-6-PHOSPHATE AMINOTRANSFERASE, ISOMERIZING"/>
    <property type="match status" value="1"/>
</dbReference>
<keyword evidence="12" id="KW-0175">Coiled coil</keyword>
<evidence type="ECO:0000256" key="6">
    <source>
        <dbReference type="ARBA" id="ARBA00022576"/>
    </source>
</evidence>
<evidence type="ECO:0000256" key="1">
    <source>
        <dbReference type="ARBA" id="ARBA00001031"/>
    </source>
</evidence>
<comment type="caution">
    <text evidence="15">The sequence shown here is derived from an EMBL/GenBank/DDBJ whole genome shotgun (WGS) entry which is preliminary data.</text>
</comment>
<dbReference type="PANTHER" id="PTHR10937:SF0">
    <property type="entry name" value="GLUTAMINE--FRUCTOSE-6-PHOSPHATE TRANSAMINASE (ISOMERIZING)"/>
    <property type="match status" value="1"/>
</dbReference>
<evidence type="ECO:0000256" key="5">
    <source>
        <dbReference type="ARBA" id="ARBA00022490"/>
    </source>
</evidence>
<keyword evidence="5 11" id="KW-0963">Cytoplasm</keyword>
<feature type="domain" description="SIS" evidence="14">
    <location>
        <begin position="272"/>
        <end position="411"/>
    </location>
</feature>
<dbReference type="NCBIfam" id="TIGR01135">
    <property type="entry name" value="glmS"/>
    <property type="match status" value="1"/>
</dbReference>
<dbReference type="InterPro" id="IPR017932">
    <property type="entry name" value="GATase_2_dom"/>
</dbReference>
<dbReference type="InterPro" id="IPR005855">
    <property type="entry name" value="GFAT"/>
</dbReference>
<dbReference type="HAMAP" id="MF_00164">
    <property type="entry name" value="GlmS"/>
    <property type="match status" value="1"/>
</dbReference>
<comment type="subcellular location">
    <subcellularLocation>
        <location evidence="2 11">Cytoplasm</location>
    </subcellularLocation>
</comment>
<evidence type="ECO:0000256" key="7">
    <source>
        <dbReference type="ARBA" id="ARBA00022679"/>
    </source>
</evidence>
<dbReference type="Gene3D" id="3.60.20.10">
    <property type="entry name" value="Glutamine Phosphoribosylpyrophosphate, subunit 1, domain 1"/>
    <property type="match status" value="1"/>
</dbReference>
<accession>A0A7C3MAT8</accession>
<feature type="domain" description="Glutamine amidotransferase type-2" evidence="13">
    <location>
        <begin position="2"/>
        <end position="213"/>
    </location>
</feature>
<dbReference type="SUPFAM" id="SSF53697">
    <property type="entry name" value="SIS domain"/>
    <property type="match status" value="1"/>
</dbReference>
<feature type="active site" description="Nucleophile; for GATase activity" evidence="11">
    <location>
        <position position="2"/>
    </location>
</feature>
<evidence type="ECO:0000256" key="12">
    <source>
        <dbReference type="SAM" id="Coils"/>
    </source>
</evidence>
<dbReference type="CDD" id="cd00714">
    <property type="entry name" value="GFAT"/>
    <property type="match status" value="1"/>
</dbReference>
<dbReference type="EC" id="2.6.1.16" evidence="3 11"/>
<reference evidence="15" key="1">
    <citation type="journal article" date="2020" name="mSystems">
        <title>Genome- and Community-Level Interaction Insights into Carbon Utilization and Element Cycling Functions of Hydrothermarchaeota in Hydrothermal Sediment.</title>
        <authorList>
            <person name="Zhou Z."/>
            <person name="Liu Y."/>
            <person name="Xu W."/>
            <person name="Pan J."/>
            <person name="Luo Z.H."/>
            <person name="Li M."/>
        </authorList>
    </citation>
    <scope>NUCLEOTIDE SEQUENCE [LARGE SCALE GENOMIC DNA]</scope>
    <source>
        <strain evidence="15">SpSt-87</strain>
    </source>
</reference>
<proteinExistence type="inferred from homology"/>
<evidence type="ECO:0000313" key="15">
    <source>
        <dbReference type="EMBL" id="HFW32039.1"/>
    </source>
</evidence>
<dbReference type="EMBL" id="DTLB01000021">
    <property type="protein sequence ID" value="HFW32039.1"/>
    <property type="molecule type" value="Genomic_DNA"/>
</dbReference>
<dbReference type="AlphaFoldDB" id="A0A7C3MAT8"/>
<evidence type="ECO:0000256" key="3">
    <source>
        <dbReference type="ARBA" id="ARBA00012916"/>
    </source>
</evidence>
<gene>
    <name evidence="11 15" type="primary">glmS</name>
    <name evidence="15" type="ORF">ENW66_03680</name>
</gene>
<dbReference type="Pfam" id="PF01380">
    <property type="entry name" value="SIS"/>
    <property type="match status" value="2"/>
</dbReference>
<comment type="subunit">
    <text evidence="11">Homodimer.</text>
</comment>
<organism evidence="15">
    <name type="scientific">Archaeoglobus fulgidus</name>
    <dbReference type="NCBI Taxonomy" id="2234"/>
    <lineage>
        <taxon>Archaea</taxon>
        <taxon>Methanobacteriati</taxon>
        <taxon>Methanobacteriota</taxon>
        <taxon>Archaeoglobi</taxon>
        <taxon>Archaeoglobales</taxon>
        <taxon>Archaeoglobaceae</taxon>
        <taxon>Archaeoglobus</taxon>
    </lineage>
</organism>
<dbReference type="CDD" id="cd05008">
    <property type="entry name" value="SIS_GlmS_GlmD_1"/>
    <property type="match status" value="1"/>
</dbReference>